<name>A0A2N9L7Q6_9BACT</name>
<gene>
    <name evidence="2" type="ORF">SBA5_220107</name>
</gene>
<organism evidence="2 3">
    <name type="scientific">Candidatus Sulfuritelmatomonas gaucii</name>
    <dbReference type="NCBI Taxonomy" id="2043161"/>
    <lineage>
        <taxon>Bacteria</taxon>
        <taxon>Pseudomonadati</taxon>
        <taxon>Acidobacteriota</taxon>
        <taxon>Terriglobia</taxon>
        <taxon>Terriglobales</taxon>
        <taxon>Acidobacteriaceae</taxon>
        <taxon>Candidatus Sulfuritelmatomonas</taxon>
    </lineage>
</organism>
<sequence length="75" mass="8647">MPMWVSERWPVMVGTEKVECVKPDGRWRMIDATASAALMPRPATLSSQNRIHSLESSKFSPPARREPRKIRRQLT</sequence>
<feature type="compositionally biased region" description="Basic residues" evidence="1">
    <location>
        <begin position="66"/>
        <end position="75"/>
    </location>
</feature>
<feature type="region of interest" description="Disordered" evidence="1">
    <location>
        <begin position="42"/>
        <end position="75"/>
    </location>
</feature>
<protein>
    <submittedName>
        <fullName evidence="2">Uncharacterized protein</fullName>
    </submittedName>
</protein>
<evidence type="ECO:0000313" key="2">
    <source>
        <dbReference type="EMBL" id="SPE19261.1"/>
    </source>
</evidence>
<reference evidence="3" key="1">
    <citation type="submission" date="2018-02" db="EMBL/GenBank/DDBJ databases">
        <authorList>
            <person name="Hausmann B."/>
        </authorList>
    </citation>
    <scope>NUCLEOTIDE SEQUENCE [LARGE SCALE GENOMIC DNA]</scope>
    <source>
        <strain evidence="3">Peat soil MAG SbA5</strain>
    </source>
</reference>
<proteinExistence type="predicted"/>
<feature type="compositionally biased region" description="Polar residues" evidence="1">
    <location>
        <begin position="44"/>
        <end position="59"/>
    </location>
</feature>
<accession>A0A2N9L7Q6</accession>
<evidence type="ECO:0000256" key="1">
    <source>
        <dbReference type="SAM" id="MobiDB-lite"/>
    </source>
</evidence>
<evidence type="ECO:0000313" key="3">
    <source>
        <dbReference type="Proteomes" id="UP000239735"/>
    </source>
</evidence>
<dbReference type="EMBL" id="OKRB01000078">
    <property type="protein sequence ID" value="SPE19261.1"/>
    <property type="molecule type" value="Genomic_DNA"/>
</dbReference>
<dbReference type="Proteomes" id="UP000239735">
    <property type="component" value="Unassembled WGS sequence"/>
</dbReference>
<dbReference type="AlphaFoldDB" id="A0A2N9L7Q6"/>